<dbReference type="AlphaFoldDB" id="A0A6M0IRG0"/>
<protein>
    <submittedName>
        <fullName evidence="2">LacI family DNA-binding transcriptional regulator</fullName>
    </submittedName>
</protein>
<dbReference type="InterPro" id="IPR010982">
    <property type="entry name" value="Lambda_DNA-bd_dom_sf"/>
</dbReference>
<dbReference type="SMART" id="SM00354">
    <property type="entry name" value="HTH_LACI"/>
    <property type="match status" value="1"/>
</dbReference>
<dbReference type="PROSITE" id="PS50932">
    <property type="entry name" value="HTH_LACI_2"/>
    <property type="match status" value="1"/>
</dbReference>
<comment type="caution">
    <text evidence="2">The sequence shown here is derived from an EMBL/GenBank/DDBJ whole genome shotgun (WGS) entry which is preliminary data.</text>
</comment>
<dbReference type="GO" id="GO:0006355">
    <property type="term" value="P:regulation of DNA-templated transcription"/>
    <property type="evidence" value="ECO:0007669"/>
    <property type="project" value="InterPro"/>
</dbReference>
<accession>A0A6M0IRG0</accession>
<dbReference type="CDD" id="cd01392">
    <property type="entry name" value="HTH_LacI"/>
    <property type="match status" value="1"/>
</dbReference>
<keyword evidence="3" id="KW-1185">Reference proteome</keyword>
<keyword evidence="2" id="KW-0238">DNA-binding</keyword>
<dbReference type="EMBL" id="JAAGNZ010000003">
    <property type="protein sequence ID" value="NEU70075.1"/>
    <property type="molecule type" value="Genomic_DNA"/>
</dbReference>
<dbReference type="Pfam" id="PF00356">
    <property type="entry name" value="LacI"/>
    <property type="match status" value="1"/>
</dbReference>
<reference evidence="2 3" key="1">
    <citation type="submission" date="2020-02" db="EMBL/GenBank/DDBJ databases">
        <title>Draft genome sequence of two Spirosoma agri KCTC 52727 and Spirosoma terrae KCTC 52035.</title>
        <authorList>
            <person name="Rojas J."/>
            <person name="Ambika Manirajan B."/>
            <person name="Ratering S."/>
            <person name="Suarez C."/>
            <person name="Schnell S."/>
        </authorList>
    </citation>
    <scope>NUCLEOTIDE SEQUENCE [LARGE SCALE GENOMIC DNA]</scope>
    <source>
        <strain evidence="2 3">KCTC 52727</strain>
    </source>
</reference>
<dbReference type="GO" id="GO:0003677">
    <property type="term" value="F:DNA binding"/>
    <property type="evidence" value="ECO:0007669"/>
    <property type="project" value="UniProtKB-KW"/>
</dbReference>
<dbReference type="Proteomes" id="UP000477386">
    <property type="component" value="Unassembled WGS sequence"/>
</dbReference>
<evidence type="ECO:0000259" key="1">
    <source>
        <dbReference type="PROSITE" id="PS50932"/>
    </source>
</evidence>
<gene>
    <name evidence="2" type="ORF">GK091_24575</name>
</gene>
<dbReference type="InterPro" id="IPR000843">
    <property type="entry name" value="HTH_LacI"/>
</dbReference>
<evidence type="ECO:0000313" key="2">
    <source>
        <dbReference type="EMBL" id="NEU70075.1"/>
    </source>
</evidence>
<proteinExistence type="predicted"/>
<name>A0A6M0IRG0_9BACT</name>
<evidence type="ECO:0000313" key="3">
    <source>
        <dbReference type="Proteomes" id="UP000477386"/>
    </source>
</evidence>
<sequence length="58" mass="6643">MKNTPVTTRDIARKLDVSISTVSWALRDMPVIHPDTRKAIVRLAEELDCQPNQLAKIW</sequence>
<feature type="domain" description="HTH lacI-type" evidence="1">
    <location>
        <begin position="6"/>
        <end position="58"/>
    </location>
</feature>
<dbReference type="Gene3D" id="1.10.260.40">
    <property type="entry name" value="lambda repressor-like DNA-binding domains"/>
    <property type="match status" value="1"/>
</dbReference>
<organism evidence="2 3">
    <name type="scientific">Spirosoma agri</name>
    <dbReference type="NCBI Taxonomy" id="1987381"/>
    <lineage>
        <taxon>Bacteria</taxon>
        <taxon>Pseudomonadati</taxon>
        <taxon>Bacteroidota</taxon>
        <taxon>Cytophagia</taxon>
        <taxon>Cytophagales</taxon>
        <taxon>Cytophagaceae</taxon>
        <taxon>Spirosoma</taxon>
    </lineage>
</organism>
<dbReference type="SUPFAM" id="SSF47413">
    <property type="entry name" value="lambda repressor-like DNA-binding domains"/>
    <property type="match status" value="1"/>
</dbReference>
<dbReference type="RefSeq" id="WP_164043234.1">
    <property type="nucleotide sequence ID" value="NZ_JAAGNZ010000003.1"/>
</dbReference>